<dbReference type="GO" id="GO:0003723">
    <property type="term" value="F:RNA binding"/>
    <property type="evidence" value="ECO:0007669"/>
    <property type="project" value="TreeGrafter"/>
</dbReference>
<feature type="compositionally biased region" description="Basic residues" evidence="3">
    <location>
        <begin position="238"/>
        <end position="253"/>
    </location>
</feature>
<feature type="domain" description="Fcf2 pre-rRNA processing C-terminal" evidence="4">
    <location>
        <begin position="128"/>
        <end position="221"/>
    </location>
</feature>
<dbReference type="GO" id="GO:0006396">
    <property type="term" value="P:RNA processing"/>
    <property type="evidence" value="ECO:0007669"/>
    <property type="project" value="TreeGrafter"/>
</dbReference>
<dbReference type="PANTHER" id="PTHR21686">
    <property type="entry name" value="DEOXYNUCLEOTIDYLTRANSFERASE TERMINAL-INTERACTING PROTEIN 2"/>
    <property type="match status" value="1"/>
</dbReference>
<dbReference type="Pfam" id="PF08698">
    <property type="entry name" value="Fcf2"/>
    <property type="match status" value="1"/>
</dbReference>
<dbReference type="AlphaFoldDB" id="A0A6M2DJA8"/>
<dbReference type="GO" id="GO:0005730">
    <property type="term" value="C:nucleolus"/>
    <property type="evidence" value="ECO:0007669"/>
    <property type="project" value="UniProtKB-SubCell"/>
</dbReference>
<accession>A0A6M2DJA8</accession>
<proteinExistence type="predicted"/>
<dbReference type="InterPro" id="IPR014810">
    <property type="entry name" value="Fcf2_C"/>
</dbReference>
<keyword evidence="2" id="KW-0539">Nucleus</keyword>
<reference evidence="5" key="1">
    <citation type="submission" date="2020-03" db="EMBL/GenBank/DDBJ databases">
        <title>Transcriptomic Profiling of the Digestive Tract of the Rat Flea, Xenopsylla cheopis, Following Blood Feeding and Infection with Yersinia pestis.</title>
        <authorList>
            <person name="Bland D.M."/>
            <person name="Martens C.A."/>
            <person name="Virtaneva K."/>
            <person name="Kanakabandi K."/>
            <person name="Long D."/>
            <person name="Rosenke R."/>
            <person name="Saturday G.A."/>
            <person name="Hoyt F.H."/>
            <person name="Bruno D.P."/>
            <person name="Ribeiro J.M.C."/>
            <person name="Hinnebusch J."/>
        </authorList>
    </citation>
    <scope>NUCLEOTIDE SEQUENCE</scope>
</reference>
<feature type="region of interest" description="Disordered" evidence="3">
    <location>
        <begin position="232"/>
        <end position="253"/>
    </location>
</feature>
<organism evidence="5">
    <name type="scientific">Xenopsylla cheopis</name>
    <name type="common">Oriental rat flea</name>
    <name type="synonym">Pulex cheopis</name>
    <dbReference type="NCBI Taxonomy" id="163159"/>
    <lineage>
        <taxon>Eukaryota</taxon>
        <taxon>Metazoa</taxon>
        <taxon>Ecdysozoa</taxon>
        <taxon>Arthropoda</taxon>
        <taxon>Hexapoda</taxon>
        <taxon>Insecta</taxon>
        <taxon>Pterygota</taxon>
        <taxon>Neoptera</taxon>
        <taxon>Endopterygota</taxon>
        <taxon>Siphonaptera</taxon>
        <taxon>Pulicidae</taxon>
        <taxon>Xenopsyllinae</taxon>
        <taxon>Xenopsylla</taxon>
    </lineage>
</organism>
<dbReference type="InterPro" id="IPR039883">
    <property type="entry name" value="Fcf2/DNTTIP2"/>
</dbReference>
<evidence type="ECO:0000256" key="3">
    <source>
        <dbReference type="SAM" id="MobiDB-lite"/>
    </source>
</evidence>
<feature type="region of interest" description="Disordered" evidence="3">
    <location>
        <begin position="1"/>
        <end position="25"/>
    </location>
</feature>
<evidence type="ECO:0000259" key="4">
    <source>
        <dbReference type="Pfam" id="PF08698"/>
    </source>
</evidence>
<evidence type="ECO:0000313" key="5">
    <source>
        <dbReference type="EMBL" id="NOV45974.1"/>
    </source>
</evidence>
<dbReference type="EMBL" id="GIIL01002248">
    <property type="protein sequence ID" value="NOV45974.1"/>
    <property type="molecule type" value="Transcribed_RNA"/>
</dbReference>
<name>A0A6M2DJA8_XENCH</name>
<evidence type="ECO:0000256" key="1">
    <source>
        <dbReference type="ARBA" id="ARBA00004604"/>
    </source>
</evidence>
<dbReference type="PANTHER" id="PTHR21686:SF12">
    <property type="entry name" value="DEOXYNUCLEOTIDYLTRANSFERASE TERMINAL-INTERACTING PROTEIN 2"/>
    <property type="match status" value="1"/>
</dbReference>
<feature type="region of interest" description="Disordered" evidence="3">
    <location>
        <begin position="114"/>
        <end position="137"/>
    </location>
</feature>
<feature type="compositionally biased region" description="Basic and acidic residues" evidence="3">
    <location>
        <begin position="8"/>
        <end position="24"/>
    </location>
</feature>
<evidence type="ECO:0000256" key="2">
    <source>
        <dbReference type="ARBA" id="ARBA00023242"/>
    </source>
</evidence>
<sequence length="253" mass="29941">MLFYVDTEGNKTSDNNKGETKQNAKDSFLADRLTTLFKNKSINTSKKKDEQKKSKIDQCFDEFSKNMGWSTDKAEKKCFVSTYGLNKVDVDAEMSKSVLTPNYDMLKHVSPYDVSDKQLKKQRREERSKTKGKNWYNLPAPEMTEEVKKDLEVLQMRSVLDPKHFYKKNDLSVLPKYFQIGKVVDSPIDFYSSRLTNKERKNTLVEELLADAEFQRYQKKKYKEIMVERSKTNFKQYNKNKKQQQKQKQKKKK</sequence>
<comment type="subcellular location">
    <subcellularLocation>
        <location evidence="1">Nucleus</location>
        <location evidence="1">Nucleolus</location>
    </subcellularLocation>
</comment>
<feature type="compositionally biased region" description="Basic and acidic residues" evidence="3">
    <location>
        <begin position="114"/>
        <end position="129"/>
    </location>
</feature>
<protein>
    <submittedName>
        <fullName evidence="5">Putative fcf2 pre-rrna processing</fullName>
    </submittedName>
</protein>